<gene>
    <name evidence="2" type="ORF">IWQ60_009133</name>
</gene>
<feature type="region of interest" description="Disordered" evidence="1">
    <location>
        <begin position="313"/>
        <end position="366"/>
    </location>
</feature>
<feature type="compositionally biased region" description="Low complexity" evidence="1">
    <location>
        <begin position="496"/>
        <end position="512"/>
    </location>
</feature>
<accession>A0A9W7ZU54</accession>
<feature type="compositionally biased region" description="Polar residues" evidence="1">
    <location>
        <begin position="331"/>
        <end position="340"/>
    </location>
</feature>
<comment type="caution">
    <text evidence="2">The sequence shown here is derived from an EMBL/GenBank/DDBJ whole genome shotgun (WGS) entry which is preliminary data.</text>
</comment>
<evidence type="ECO:0000256" key="1">
    <source>
        <dbReference type="SAM" id="MobiDB-lite"/>
    </source>
</evidence>
<reference evidence="2" key="1">
    <citation type="submission" date="2022-07" db="EMBL/GenBank/DDBJ databases">
        <title>Phylogenomic reconstructions and comparative analyses of Kickxellomycotina fungi.</title>
        <authorList>
            <person name="Reynolds N.K."/>
            <person name="Stajich J.E."/>
            <person name="Barry K."/>
            <person name="Grigoriev I.V."/>
            <person name="Crous P."/>
            <person name="Smith M.E."/>
        </authorList>
    </citation>
    <scope>NUCLEOTIDE SEQUENCE</scope>
    <source>
        <strain evidence="2">RSA 861</strain>
    </source>
</reference>
<feature type="compositionally biased region" description="Basic residues" evidence="1">
    <location>
        <begin position="456"/>
        <end position="476"/>
    </location>
</feature>
<dbReference type="AlphaFoldDB" id="A0A9W7ZU54"/>
<protein>
    <submittedName>
        <fullName evidence="2">Uncharacterized protein</fullName>
    </submittedName>
</protein>
<feature type="compositionally biased region" description="Low complexity" evidence="1">
    <location>
        <begin position="82"/>
        <end position="95"/>
    </location>
</feature>
<feature type="region of interest" description="Disordered" evidence="1">
    <location>
        <begin position="450"/>
        <end position="556"/>
    </location>
</feature>
<dbReference type="EMBL" id="JANBPT010000736">
    <property type="protein sequence ID" value="KAJ1913638.1"/>
    <property type="molecule type" value="Genomic_DNA"/>
</dbReference>
<feature type="region of interest" description="Disordered" evidence="1">
    <location>
        <begin position="1"/>
        <end position="95"/>
    </location>
</feature>
<evidence type="ECO:0000313" key="2">
    <source>
        <dbReference type="EMBL" id="KAJ1913638.1"/>
    </source>
</evidence>
<feature type="region of interest" description="Disordered" evidence="1">
    <location>
        <begin position="386"/>
        <end position="410"/>
    </location>
</feature>
<organism evidence="2 3">
    <name type="scientific">Tieghemiomyces parasiticus</name>
    <dbReference type="NCBI Taxonomy" id="78921"/>
    <lineage>
        <taxon>Eukaryota</taxon>
        <taxon>Fungi</taxon>
        <taxon>Fungi incertae sedis</taxon>
        <taxon>Zoopagomycota</taxon>
        <taxon>Kickxellomycotina</taxon>
        <taxon>Dimargaritomycetes</taxon>
        <taxon>Dimargaritales</taxon>
        <taxon>Dimargaritaceae</taxon>
        <taxon>Tieghemiomyces</taxon>
    </lineage>
</organism>
<dbReference type="Proteomes" id="UP001150569">
    <property type="component" value="Unassembled WGS sequence"/>
</dbReference>
<feature type="compositionally biased region" description="Low complexity" evidence="1">
    <location>
        <begin position="396"/>
        <end position="410"/>
    </location>
</feature>
<proteinExistence type="predicted"/>
<keyword evidence="3" id="KW-1185">Reference proteome</keyword>
<sequence length="556" mass="58761">MFCSFSVSPEATPRRHPCPSSARANLPARRNTISTAGDHLPASLPTAMSRFNPFAMPDGPPRGADRKPPSAPSTPANPVSHTTPTAGTRSATTTRAAAAAAAATALSQEGDGFGQARAQMLTWETGNHALEAFIRLRIWDRKHGQLMVVGRDAHTLLDENDREICNSAQLQRFYLGVRDIMRLPHNPEEQWAIPRGLGRRKPTPQEYNRLARLLDVIWEGYRKEAQNSASSAATSPGNSGVPDASAAQADVAAAASTALPTATGYAPGSARLSNLTYAQQVAAIASVPVPTRFRPDQQSAYLTAQARGLSIHAASTPTHPPSSAGLVEGAQSPQTPQSLTRHLMSAVRQGGAPSSDPGAAMDLDHVPNGIGPYPVYLGQAPRPVPYGASATPTSRSSVDPSAMPAMPAPASDTANAKVFVDGMNTFFQAAMANMTALMDRYREDVKELSERLHSERRSRRSSHASRRRGRGPRFSRRSNGVREYAPATVDRPVIQSPSATASPPVVSSAASVMTARTPISPTAAKINSPVPTDGDEDMAAGEDISGVEVASVGEEL</sequence>
<evidence type="ECO:0000313" key="3">
    <source>
        <dbReference type="Proteomes" id="UP001150569"/>
    </source>
</evidence>
<name>A0A9W7ZU54_9FUNG</name>